<dbReference type="InterPro" id="IPR053781">
    <property type="entry name" value="F-box_AtFBL13-like"/>
</dbReference>
<keyword evidence="3" id="KW-1185">Reference proteome</keyword>
<accession>A0AAD8QTT6</accession>
<evidence type="ECO:0000259" key="1">
    <source>
        <dbReference type="PROSITE" id="PS50181"/>
    </source>
</evidence>
<dbReference type="PANTHER" id="PTHR32141">
    <property type="match status" value="1"/>
</dbReference>
<dbReference type="Proteomes" id="UP001231189">
    <property type="component" value="Unassembled WGS sequence"/>
</dbReference>
<proteinExistence type="predicted"/>
<comment type="caution">
    <text evidence="2">The sequence shown here is derived from an EMBL/GenBank/DDBJ whole genome shotgun (WGS) entry which is preliminary data.</text>
</comment>
<protein>
    <recommendedName>
        <fullName evidence="1">F-box domain-containing protein</fullName>
    </recommendedName>
</protein>
<dbReference type="PROSITE" id="PS50181">
    <property type="entry name" value="FBOX"/>
    <property type="match status" value="1"/>
</dbReference>
<sequence>MASTTPMKRARYCCSLCGLPKKGHVCSFAGESPAPALMPVVAPPVVDPAPVADYISTLPDDVLGTIISSLPTDDAVRTQTIARRWIHLWRSSAPLNLDDRDLHQWVSGDNLVPVISEILSTPRKTYARRLCLN</sequence>
<dbReference type="Pfam" id="PF00646">
    <property type="entry name" value="F-box"/>
    <property type="match status" value="1"/>
</dbReference>
<dbReference type="PANTHER" id="PTHR32141:SF172">
    <property type="entry name" value="OS07G0286300 PROTEIN"/>
    <property type="match status" value="1"/>
</dbReference>
<dbReference type="EMBL" id="JAUUTY010000007">
    <property type="protein sequence ID" value="KAK1608275.1"/>
    <property type="molecule type" value="Genomic_DNA"/>
</dbReference>
<dbReference type="InterPro" id="IPR036047">
    <property type="entry name" value="F-box-like_dom_sf"/>
</dbReference>
<evidence type="ECO:0000313" key="2">
    <source>
        <dbReference type="EMBL" id="KAK1608275.1"/>
    </source>
</evidence>
<dbReference type="AlphaFoldDB" id="A0AAD8QTT6"/>
<gene>
    <name evidence="2" type="ORF">QYE76_031948</name>
</gene>
<evidence type="ECO:0000313" key="3">
    <source>
        <dbReference type="Proteomes" id="UP001231189"/>
    </source>
</evidence>
<dbReference type="CDD" id="cd22160">
    <property type="entry name" value="F-box_AtFBL13-like"/>
    <property type="match status" value="1"/>
</dbReference>
<dbReference type="SUPFAM" id="SSF81383">
    <property type="entry name" value="F-box domain"/>
    <property type="match status" value="1"/>
</dbReference>
<dbReference type="InterPro" id="IPR055302">
    <property type="entry name" value="F-box_dom-containing"/>
</dbReference>
<organism evidence="2 3">
    <name type="scientific">Lolium multiflorum</name>
    <name type="common">Italian ryegrass</name>
    <name type="synonym">Lolium perenne subsp. multiflorum</name>
    <dbReference type="NCBI Taxonomy" id="4521"/>
    <lineage>
        <taxon>Eukaryota</taxon>
        <taxon>Viridiplantae</taxon>
        <taxon>Streptophyta</taxon>
        <taxon>Embryophyta</taxon>
        <taxon>Tracheophyta</taxon>
        <taxon>Spermatophyta</taxon>
        <taxon>Magnoliopsida</taxon>
        <taxon>Liliopsida</taxon>
        <taxon>Poales</taxon>
        <taxon>Poaceae</taxon>
        <taxon>BOP clade</taxon>
        <taxon>Pooideae</taxon>
        <taxon>Poodae</taxon>
        <taxon>Poeae</taxon>
        <taxon>Poeae Chloroplast Group 2 (Poeae type)</taxon>
        <taxon>Loliodinae</taxon>
        <taxon>Loliinae</taxon>
        <taxon>Lolium</taxon>
    </lineage>
</organism>
<reference evidence="2" key="1">
    <citation type="submission" date="2023-07" db="EMBL/GenBank/DDBJ databases">
        <title>A chromosome-level genome assembly of Lolium multiflorum.</title>
        <authorList>
            <person name="Chen Y."/>
            <person name="Copetti D."/>
            <person name="Kolliker R."/>
            <person name="Studer B."/>
        </authorList>
    </citation>
    <scope>NUCLEOTIDE SEQUENCE</scope>
    <source>
        <strain evidence="2">02402/16</strain>
        <tissue evidence="2">Leaf</tissue>
    </source>
</reference>
<dbReference type="InterPro" id="IPR001810">
    <property type="entry name" value="F-box_dom"/>
</dbReference>
<feature type="domain" description="F-box" evidence="1">
    <location>
        <begin position="52"/>
        <end position="88"/>
    </location>
</feature>
<name>A0AAD8QTT6_LOLMU</name>